<dbReference type="GO" id="GO:0015768">
    <property type="term" value="P:maltose transport"/>
    <property type="evidence" value="ECO:0007669"/>
    <property type="project" value="TreeGrafter"/>
</dbReference>
<feature type="region of interest" description="Disordered" evidence="4">
    <location>
        <begin position="21"/>
        <end position="53"/>
    </location>
</feature>
<dbReference type="PANTHER" id="PTHR30061:SF50">
    <property type="entry name" value="MALTOSE_MALTODEXTRIN-BINDING PERIPLASMIC PROTEIN"/>
    <property type="match status" value="1"/>
</dbReference>
<dbReference type="PANTHER" id="PTHR30061">
    <property type="entry name" value="MALTOSE-BINDING PERIPLASMIC PROTEIN"/>
    <property type="match status" value="1"/>
</dbReference>
<dbReference type="KEGG" id="cheb:HH215_30780"/>
<feature type="signal peptide" evidence="5">
    <location>
        <begin position="1"/>
        <end position="18"/>
    </location>
</feature>
<evidence type="ECO:0000256" key="3">
    <source>
        <dbReference type="ARBA" id="ARBA00022729"/>
    </source>
</evidence>
<dbReference type="GO" id="GO:0042956">
    <property type="term" value="P:maltodextrin transmembrane transport"/>
    <property type="evidence" value="ECO:0007669"/>
    <property type="project" value="TreeGrafter"/>
</dbReference>
<evidence type="ECO:0000256" key="2">
    <source>
        <dbReference type="ARBA" id="ARBA00022448"/>
    </source>
</evidence>
<keyword evidence="3 5" id="KW-0732">Signal</keyword>
<dbReference type="Pfam" id="PF01547">
    <property type="entry name" value="SBP_bac_1"/>
    <property type="match status" value="1"/>
</dbReference>
<evidence type="ECO:0000313" key="7">
    <source>
        <dbReference type="Proteomes" id="UP000502248"/>
    </source>
</evidence>
<evidence type="ECO:0000256" key="1">
    <source>
        <dbReference type="ARBA" id="ARBA00008520"/>
    </source>
</evidence>
<reference evidence="6 7" key="1">
    <citation type="submission" date="2020-04" db="EMBL/GenBank/DDBJ databases">
        <title>Genome sequencing of novel species.</title>
        <authorList>
            <person name="Heo J."/>
            <person name="Kim S.-J."/>
            <person name="Kim J.-S."/>
            <person name="Hong S.-B."/>
            <person name="Kwon S.-W."/>
        </authorList>
    </citation>
    <scope>NUCLEOTIDE SEQUENCE [LARGE SCALE GENOMIC DNA]</scope>
    <source>
        <strain evidence="6 7">MFER-1</strain>
    </source>
</reference>
<accession>A0A7Z2VPK0</accession>
<dbReference type="RefSeq" id="WP_169283377.1">
    <property type="nucleotide sequence ID" value="NZ_CP051680.1"/>
</dbReference>
<dbReference type="AlphaFoldDB" id="A0A7Z2VPK0"/>
<dbReference type="CDD" id="cd13585">
    <property type="entry name" value="PBP2_TMBP_like"/>
    <property type="match status" value="1"/>
</dbReference>
<dbReference type="SUPFAM" id="SSF53850">
    <property type="entry name" value="Periplasmic binding protein-like II"/>
    <property type="match status" value="1"/>
</dbReference>
<feature type="chain" id="PRO_5038559466" evidence="5">
    <location>
        <begin position="19"/>
        <end position="456"/>
    </location>
</feature>
<dbReference type="Proteomes" id="UP000502248">
    <property type="component" value="Chromosome"/>
</dbReference>
<gene>
    <name evidence="6" type="ORF">HH215_30780</name>
</gene>
<keyword evidence="7" id="KW-1185">Reference proteome</keyword>
<name>A0A7Z2VPK0_9BACL</name>
<organism evidence="6 7">
    <name type="scientific">Cohnella herbarum</name>
    <dbReference type="NCBI Taxonomy" id="2728023"/>
    <lineage>
        <taxon>Bacteria</taxon>
        <taxon>Bacillati</taxon>
        <taxon>Bacillota</taxon>
        <taxon>Bacilli</taxon>
        <taxon>Bacillales</taxon>
        <taxon>Paenibacillaceae</taxon>
        <taxon>Cohnella</taxon>
    </lineage>
</organism>
<dbReference type="Gene3D" id="3.40.190.10">
    <property type="entry name" value="Periplasmic binding protein-like II"/>
    <property type="match status" value="1"/>
</dbReference>
<protein>
    <submittedName>
        <fullName evidence="6">Sugar ABC transporter substrate-binding protein</fullName>
    </submittedName>
</protein>
<dbReference type="EMBL" id="CP051680">
    <property type="protein sequence ID" value="QJD87131.1"/>
    <property type="molecule type" value="Genomic_DNA"/>
</dbReference>
<dbReference type="GO" id="GO:1901982">
    <property type="term" value="F:maltose binding"/>
    <property type="evidence" value="ECO:0007669"/>
    <property type="project" value="TreeGrafter"/>
</dbReference>
<feature type="compositionally biased region" description="Low complexity" evidence="4">
    <location>
        <begin position="21"/>
        <end position="52"/>
    </location>
</feature>
<dbReference type="PROSITE" id="PS51257">
    <property type="entry name" value="PROKAR_LIPOPROTEIN"/>
    <property type="match status" value="1"/>
</dbReference>
<sequence length="456" mass="49932">MKKSLSLLLITALAVSLAACSNNSNSDSGSSPKASSSGASSEPSESVAASSESEAEPVTLTFWRHDYAPEAEAFKKLIASFEEKHPNIKVDFQMIPNDQYETKIRTALAGGNPPDIMALDAPTLASYANSGAIIPLDDYFAKDGNKEDLLKPVIEGLTFNGKMYAAPNNEGTIVMFYNKKMFEEKGIPLPSKNVDEAWTWDQVLDAAKKLNDPAKGIYGWNPTPWGFAGHEGAPYSEMAFLWQAGAEILSPDGTTAKGYLDSPEAKKAMTFWKSLFNTEKVSPKELPQDAFWNGKVAIHVDGPFAFSYQAQSFPNFKLGVDYDVAPLWKDKNMIGTTGSWGMAITSKSEHPDEAWAFVNWVTGVEGSKVWYAETKNLPARQSTFDSFAELKEYPMNIYAEQLSKYGHPRPVTPAYPAISEAIRLLFEDVGLGNADVDESLAKAVKKIEDGLALQKK</sequence>
<evidence type="ECO:0000256" key="4">
    <source>
        <dbReference type="SAM" id="MobiDB-lite"/>
    </source>
</evidence>
<dbReference type="InterPro" id="IPR006059">
    <property type="entry name" value="SBP"/>
</dbReference>
<comment type="similarity">
    <text evidence="1">Belongs to the bacterial solute-binding protein 1 family.</text>
</comment>
<dbReference type="GO" id="GO:0055052">
    <property type="term" value="C:ATP-binding cassette (ABC) transporter complex, substrate-binding subunit-containing"/>
    <property type="evidence" value="ECO:0007669"/>
    <property type="project" value="TreeGrafter"/>
</dbReference>
<keyword evidence="2" id="KW-0813">Transport</keyword>
<proteinExistence type="inferred from homology"/>
<evidence type="ECO:0000313" key="6">
    <source>
        <dbReference type="EMBL" id="QJD87131.1"/>
    </source>
</evidence>
<evidence type="ECO:0000256" key="5">
    <source>
        <dbReference type="SAM" id="SignalP"/>
    </source>
</evidence>